<dbReference type="Pfam" id="PF04727">
    <property type="entry name" value="ELMO_CED12"/>
    <property type="match status" value="1"/>
</dbReference>
<dbReference type="GO" id="GO:0006909">
    <property type="term" value="P:phagocytosis"/>
    <property type="evidence" value="ECO:0007669"/>
    <property type="project" value="UniProtKB-KW"/>
</dbReference>
<protein>
    <recommendedName>
        <fullName evidence="5">ELMO domain-containing protein</fullName>
    </recommendedName>
</protein>
<evidence type="ECO:0000256" key="4">
    <source>
        <dbReference type="ARBA" id="ARBA00024863"/>
    </source>
</evidence>
<dbReference type="InterPro" id="IPR024574">
    <property type="entry name" value="ELMO_ARM"/>
</dbReference>
<reference evidence="6" key="2">
    <citation type="submission" date="2015-06" db="UniProtKB">
        <authorList>
            <consortium name="EnsemblMetazoa"/>
        </authorList>
    </citation>
    <scope>IDENTIFICATION</scope>
</reference>
<dbReference type="InterPro" id="IPR001849">
    <property type="entry name" value="PH_domain"/>
</dbReference>
<dbReference type="EMBL" id="CAEY01000457">
    <property type="status" value="NOT_ANNOTATED_CDS"/>
    <property type="molecule type" value="Genomic_DNA"/>
</dbReference>
<evidence type="ECO:0000259" key="5">
    <source>
        <dbReference type="PROSITE" id="PS51335"/>
    </source>
</evidence>
<dbReference type="PROSITE" id="PS51335">
    <property type="entry name" value="ELMO"/>
    <property type="match status" value="1"/>
</dbReference>
<dbReference type="Proteomes" id="UP000015104">
    <property type="component" value="Unassembled WGS sequence"/>
</dbReference>
<evidence type="ECO:0000256" key="3">
    <source>
        <dbReference type="ARBA" id="ARBA00023036"/>
    </source>
</evidence>
<evidence type="ECO:0000256" key="1">
    <source>
        <dbReference type="ARBA" id="ARBA00022703"/>
    </source>
</evidence>
<dbReference type="InterPro" id="IPR006816">
    <property type="entry name" value="ELMO_dom"/>
</dbReference>
<dbReference type="STRING" id="32264.T1JS02"/>
<proteinExistence type="predicted"/>
<keyword evidence="1" id="KW-0053">Apoptosis</keyword>
<dbReference type="AlphaFoldDB" id="T1JS02"/>
<dbReference type="PANTHER" id="PTHR12771:SF56">
    <property type="entry name" value="CED-12"/>
    <property type="match status" value="1"/>
</dbReference>
<dbReference type="PANTHER" id="PTHR12771">
    <property type="entry name" value="ENGULFMENT AND CELL MOTILITY"/>
    <property type="match status" value="1"/>
</dbReference>
<name>T1JS02_TETUR</name>
<dbReference type="SUPFAM" id="SSF50729">
    <property type="entry name" value="PH domain-like"/>
    <property type="match status" value="1"/>
</dbReference>
<dbReference type="GO" id="GO:0005886">
    <property type="term" value="C:plasma membrane"/>
    <property type="evidence" value="ECO:0007669"/>
    <property type="project" value="TreeGrafter"/>
</dbReference>
<dbReference type="GO" id="GO:0007015">
    <property type="term" value="P:actin filament organization"/>
    <property type="evidence" value="ECO:0007669"/>
    <property type="project" value="TreeGrafter"/>
</dbReference>
<dbReference type="HOGENOM" id="CLU_023887_0_0_1"/>
<keyword evidence="2" id="KW-0581">Phagocytosis</keyword>
<accession>T1JS02</accession>
<feature type="domain" description="ELMO" evidence="5">
    <location>
        <begin position="383"/>
        <end position="543"/>
    </location>
</feature>
<dbReference type="Gene3D" id="6.10.250.810">
    <property type="match status" value="1"/>
</dbReference>
<dbReference type="InterPro" id="IPR050868">
    <property type="entry name" value="ELMO_domain-containing"/>
</dbReference>
<keyword evidence="3" id="KW-0729">SH3-binding</keyword>
<dbReference type="EnsemblMetazoa" id="tetur01g08770.1">
    <property type="protein sequence ID" value="tetur01g08770.1"/>
    <property type="gene ID" value="tetur01g08770"/>
</dbReference>
<dbReference type="SUPFAM" id="SSF48371">
    <property type="entry name" value="ARM repeat"/>
    <property type="match status" value="1"/>
</dbReference>
<dbReference type="GO" id="GO:0048870">
    <property type="term" value="P:cell motility"/>
    <property type="evidence" value="ECO:0007669"/>
    <property type="project" value="TreeGrafter"/>
</dbReference>
<dbReference type="Pfam" id="PF11841">
    <property type="entry name" value="ELMO_ARM"/>
    <property type="match status" value="1"/>
</dbReference>
<organism evidence="6 7">
    <name type="scientific">Tetranychus urticae</name>
    <name type="common">Two-spotted spider mite</name>
    <dbReference type="NCBI Taxonomy" id="32264"/>
    <lineage>
        <taxon>Eukaryota</taxon>
        <taxon>Metazoa</taxon>
        <taxon>Ecdysozoa</taxon>
        <taxon>Arthropoda</taxon>
        <taxon>Chelicerata</taxon>
        <taxon>Arachnida</taxon>
        <taxon>Acari</taxon>
        <taxon>Acariformes</taxon>
        <taxon>Trombidiformes</taxon>
        <taxon>Prostigmata</taxon>
        <taxon>Eleutherengona</taxon>
        <taxon>Raphignathae</taxon>
        <taxon>Tetranychoidea</taxon>
        <taxon>Tetranychidae</taxon>
        <taxon>Tetranychus</taxon>
    </lineage>
</organism>
<comment type="function">
    <text evidence="4">Involved in cytoskeletal rearrangements required for phagocytosis of apoptotic cells and cell motility. Acts in association with DOCK1 and CRK. Was initially proposed to be required in complex with DOCK1 to activate Rac Rho small GTPases. May enhance the guanine nucleotide exchange factor (GEF) activity of DOCK1.</text>
</comment>
<evidence type="ECO:0000256" key="2">
    <source>
        <dbReference type="ARBA" id="ARBA00022907"/>
    </source>
</evidence>
<dbReference type="Gene3D" id="2.30.29.30">
    <property type="entry name" value="Pleckstrin-homology domain (PH domain)/Phosphotyrosine-binding domain (PTB)"/>
    <property type="match status" value="1"/>
</dbReference>
<dbReference type="GO" id="GO:0006915">
    <property type="term" value="P:apoptotic process"/>
    <property type="evidence" value="ECO:0007669"/>
    <property type="project" value="UniProtKB-KW"/>
</dbReference>
<dbReference type="Gene3D" id="1.25.10.10">
    <property type="entry name" value="Leucine-rich Repeat Variant"/>
    <property type="match status" value="1"/>
</dbReference>
<evidence type="ECO:0000313" key="6">
    <source>
        <dbReference type="EnsemblMetazoa" id="tetur01g08770.1"/>
    </source>
</evidence>
<dbReference type="Pfam" id="PF16457">
    <property type="entry name" value="PH_12"/>
    <property type="match status" value="1"/>
</dbReference>
<dbReference type="GO" id="GO:0017124">
    <property type="term" value="F:SH3 domain binding"/>
    <property type="evidence" value="ECO:0007669"/>
    <property type="project" value="UniProtKB-KW"/>
</dbReference>
<dbReference type="InterPro" id="IPR011989">
    <property type="entry name" value="ARM-like"/>
</dbReference>
<sequence>MGAVKDPSSVKIAVKMENKNALLIEFDQIRPLDAWIQQFLNNWGIEGPSSDYSLQFVDRENYVTEKNRSEIRNGTILNLVPSASKTASTILERIEKASTDEKRTILSSLVKLCSDVAFVEEFIAKEGKEYLVKAIEHGTIRPEEGLGLALEAFVELMNHGLCSWDSLEPKFVAVIANNVNSEKSYDPKILINSLAILENLLMSGSAFNSIVEAEVTLPNLMKHVKQNMEYPLIQQNTIALINALLLRSDLSKKKAIAATLSSKQMRKIILENIINVSRTDDNGSLSGGGLGGTSLISTASNNTTAVGSEMAHQLYILQTSLINLHEERMQAKPTTSVILESEAREKLVELMKLAFESDQGLNMDISSRVGVGSSGSVNSGGSGGSSGTRSIISSSTFKSNSAKNDYIRLGFTNYKNPIEDFNETPPGILALDLMSYFARNHTEKYRNVVLENCMRSDREHECPFAKSAIQVTKLIAELFKIGEAPSDEGKLFYPMFFNADHPVEEFFCICVPLLNKTWKEMKATSEDFAKVFSVLRQQLLRALSDQEAISSFAKFEAKTSSLTYSTIMNLWQKERSSREEWENKAQAILELREKLKPEIVELIKQQRLQYLTEGTQFVKYSNKGQRIKDKFWYCRLSNKFKVLYYGDCDENKIPSIDELPHKLAINDIKEMLIGKECAHMKDAKSSKKSTFALAFSLTSESFQGEPLNFVAPSEKVFDYWTDGINALLGNEMISKEAQNDLETLLSMEIKLRLLDTEGVTIPEVPPKIPDPPSNYDFALVH</sequence>
<dbReference type="eggNOG" id="KOG2999">
    <property type="taxonomic scope" value="Eukaryota"/>
</dbReference>
<evidence type="ECO:0000313" key="7">
    <source>
        <dbReference type="Proteomes" id="UP000015104"/>
    </source>
</evidence>
<dbReference type="InterPro" id="IPR016024">
    <property type="entry name" value="ARM-type_fold"/>
</dbReference>
<dbReference type="InterPro" id="IPR011993">
    <property type="entry name" value="PH-like_dom_sf"/>
</dbReference>
<reference evidence="7" key="1">
    <citation type="submission" date="2011-08" db="EMBL/GenBank/DDBJ databases">
        <authorList>
            <person name="Rombauts S."/>
        </authorList>
    </citation>
    <scope>NUCLEOTIDE SEQUENCE</scope>
    <source>
        <strain evidence="7">London</strain>
    </source>
</reference>
<keyword evidence="7" id="KW-1185">Reference proteome</keyword>